<feature type="domain" description="Integrase catalytic" evidence="1">
    <location>
        <begin position="74"/>
        <end position="238"/>
    </location>
</feature>
<dbReference type="Gene3D" id="3.30.420.10">
    <property type="entry name" value="Ribonuclease H-like superfamily/Ribonuclease H"/>
    <property type="match status" value="1"/>
</dbReference>
<evidence type="ECO:0000259" key="1">
    <source>
        <dbReference type="PROSITE" id="PS50994"/>
    </source>
</evidence>
<dbReference type="InterPro" id="IPR048020">
    <property type="entry name" value="Transpos_IS3"/>
</dbReference>
<name>A0A1B7Z7J2_9FLAO</name>
<reference evidence="3" key="1">
    <citation type="submission" date="2016-06" db="EMBL/GenBank/DDBJ databases">
        <authorList>
            <person name="Zhan P."/>
        </authorList>
    </citation>
    <scope>NUCLEOTIDE SEQUENCE [LARGE SCALE GENOMIC DNA]</scope>
    <source>
        <strain evidence="3">T28</strain>
    </source>
</reference>
<dbReference type="PANTHER" id="PTHR47515">
    <property type="entry name" value="LOW CALCIUM RESPONSE LOCUS PROTEIN T"/>
    <property type="match status" value="1"/>
</dbReference>
<dbReference type="Pfam" id="PF13683">
    <property type="entry name" value="rve_3"/>
    <property type="match status" value="1"/>
</dbReference>
<dbReference type="AlphaFoldDB" id="A0A1B7Z7J2"/>
<dbReference type="InterPro" id="IPR012337">
    <property type="entry name" value="RNaseH-like_sf"/>
</dbReference>
<dbReference type="Proteomes" id="UP000092164">
    <property type="component" value="Unassembled WGS sequence"/>
</dbReference>
<accession>A0A1B7Z7J2</accession>
<dbReference type="KEGG" id="mart:BTR34_00655"/>
<sequence length="260" mass="31509">MWYYQSKKDDSEVIDKLTALAESYPTRGFDEYYYKIRREGLKWNRKRVLRVYREMKLSLRRKHKKRLVKRIKQPLETPLTLNECWSMDFMSDALTDGRKLRVFNVLDDCNREALAIDAGLSYPARAVMETLDRLKDEIGTPKYVRCDNGPEFTSKTFMNWCKKNFIEIKYTQPRKPMQNGYIERFNRFFREDILDAYYFNDIYQLQKISDNWRDDYNFNHPHKSLGNISPKEFMPRFDEEFKFFIKSDLNNNYLSNLEVS</sequence>
<gene>
    <name evidence="2" type="ORF">A9200_03155</name>
</gene>
<evidence type="ECO:0000313" key="3">
    <source>
        <dbReference type="Proteomes" id="UP000092164"/>
    </source>
</evidence>
<dbReference type="NCBIfam" id="NF033516">
    <property type="entry name" value="transpos_IS3"/>
    <property type="match status" value="1"/>
</dbReference>
<dbReference type="SUPFAM" id="SSF53098">
    <property type="entry name" value="Ribonuclease H-like"/>
    <property type="match status" value="1"/>
</dbReference>
<dbReference type="PROSITE" id="PS50994">
    <property type="entry name" value="INTEGRASE"/>
    <property type="match status" value="1"/>
</dbReference>
<organism evidence="2 3">
    <name type="scientific">Maribacter hydrothermalis</name>
    <dbReference type="NCBI Taxonomy" id="1836467"/>
    <lineage>
        <taxon>Bacteria</taxon>
        <taxon>Pseudomonadati</taxon>
        <taxon>Bacteroidota</taxon>
        <taxon>Flavobacteriia</taxon>
        <taxon>Flavobacteriales</taxon>
        <taxon>Flavobacteriaceae</taxon>
        <taxon>Maribacter</taxon>
    </lineage>
</organism>
<dbReference type="InterPro" id="IPR036397">
    <property type="entry name" value="RNaseH_sf"/>
</dbReference>
<evidence type="ECO:0000313" key="2">
    <source>
        <dbReference type="EMBL" id="OBR38681.1"/>
    </source>
</evidence>
<dbReference type="GO" id="GO:0015074">
    <property type="term" value="P:DNA integration"/>
    <property type="evidence" value="ECO:0007669"/>
    <property type="project" value="InterPro"/>
</dbReference>
<dbReference type="STRING" id="1836467.BTR34_00655"/>
<dbReference type="GO" id="GO:0003676">
    <property type="term" value="F:nucleic acid binding"/>
    <property type="evidence" value="ECO:0007669"/>
    <property type="project" value="InterPro"/>
</dbReference>
<protein>
    <submittedName>
        <fullName evidence="2">Transposase</fullName>
    </submittedName>
</protein>
<dbReference type="InterPro" id="IPR001584">
    <property type="entry name" value="Integrase_cat-core"/>
</dbReference>
<dbReference type="EMBL" id="LZFP01000012">
    <property type="protein sequence ID" value="OBR38681.1"/>
    <property type="molecule type" value="Genomic_DNA"/>
</dbReference>
<comment type="caution">
    <text evidence="2">The sequence shown here is derived from an EMBL/GenBank/DDBJ whole genome shotgun (WGS) entry which is preliminary data.</text>
</comment>
<dbReference type="PANTHER" id="PTHR47515:SF2">
    <property type="entry name" value="INTEGRASE CORE DOMAIN PROTEIN"/>
    <property type="match status" value="1"/>
</dbReference>
<proteinExistence type="predicted"/>
<keyword evidence="3" id="KW-1185">Reference proteome</keyword>